<dbReference type="PRINTS" id="PR00112">
    <property type="entry name" value="ACYLPHPHTASE"/>
</dbReference>
<comment type="caution">
    <text evidence="7">The sequence shown here is derived from an EMBL/GenBank/DDBJ whole genome shotgun (WGS) entry which is preliminary data.</text>
</comment>
<feature type="active site" evidence="4">
    <location>
        <position position="19"/>
    </location>
</feature>
<evidence type="ECO:0000313" key="8">
    <source>
        <dbReference type="Proteomes" id="UP000186383"/>
    </source>
</evidence>
<dbReference type="InterPro" id="IPR020456">
    <property type="entry name" value="Acylphosphatase"/>
</dbReference>
<comment type="catalytic activity">
    <reaction evidence="3 4">
        <text>an acyl phosphate + H2O = a carboxylate + phosphate + H(+)</text>
        <dbReference type="Rhea" id="RHEA:14965"/>
        <dbReference type="ChEBI" id="CHEBI:15377"/>
        <dbReference type="ChEBI" id="CHEBI:15378"/>
        <dbReference type="ChEBI" id="CHEBI:29067"/>
        <dbReference type="ChEBI" id="CHEBI:43474"/>
        <dbReference type="ChEBI" id="CHEBI:59918"/>
        <dbReference type="EC" id="3.6.1.7"/>
    </reaction>
</comment>
<keyword evidence="4" id="KW-0378">Hydrolase</keyword>
<feature type="domain" description="Acylphosphatase-like" evidence="6">
    <location>
        <begin position="4"/>
        <end position="90"/>
    </location>
</feature>
<dbReference type="Gene3D" id="3.30.70.100">
    <property type="match status" value="1"/>
</dbReference>
<dbReference type="PANTHER" id="PTHR47268:SF4">
    <property type="entry name" value="ACYLPHOSPHATASE"/>
    <property type="match status" value="1"/>
</dbReference>
<gene>
    <name evidence="7" type="ORF">UR88_C0008G0003</name>
</gene>
<evidence type="ECO:0000256" key="3">
    <source>
        <dbReference type="ARBA" id="ARBA00047645"/>
    </source>
</evidence>
<dbReference type="EMBL" id="LBQW01000008">
    <property type="protein sequence ID" value="KKP85758.1"/>
    <property type="molecule type" value="Genomic_DNA"/>
</dbReference>
<dbReference type="InterPro" id="IPR036046">
    <property type="entry name" value="Acylphosphatase-like_dom_sf"/>
</dbReference>
<dbReference type="EC" id="3.6.1.7" evidence="2 4"/>
<evidence type="ECO:0000256" key="4">
    <source>
        <dbReference type="PROSITE-ProRule" id="PRU00520"/>
    </source>
</evidence>
<feature type="active site" evidence="4">
    <location>
        <position position="37"/>
    </location>
</feature>
<dbReference type="PANTHER" id="PTHR47268">
    <property type="entry name" value="ACYLPHOSPHATASE"/>
    <property type="match status" value="1"/>
</dbReference>
<evidence type="ECO:0000259" key="6">
    <source>
        <dbReference type="PROSITE" id="PS51160"/>
    </source>
</evidence>
<dbReference type="AlphaFoldDB" id="A0A0G0CXF1"/>
<evidence type="ECO:0000256" key="5">
    <source>
        <dbReference type="RuleBase" id="RU004168"/>
    </source>
</evidence>
<name>A0A0G0CXF1_9BACT</name>
<accession>A0A0G0CXF1</accession>
<evidence type="ECO:0000256" key="2">
    <source>
        <dbReference type="ARBA" id="ARBA00012150"/>
    </source>
</evidence>
<dbReference type="GO" id="GO:0003998">
    <property type="term" value="F:acylphosphatase activity"/>
    <property type="evidence" value="ECO:0007669"/>
    <property type="project" value="UniProtKB-EC"/>
</dbReference>
<reference evidence="7 8" key="1">
    <citation type="journal article" date="2015" name="Nature">
        <title>rRNA introns, odd ribosomes, and small enigmatic genomes across a large radiation of phyla.</title>
        <authorList>
            <person name="Brown C.T."/>
            <person name="Hug L.A."/>
            <person name="Thomas B.C."/>
            <person name="Sharon I."/>
            <person name="Castelle C.J."/>
            <person name="Singh A."/>
            <person name="Wilkins M.J."/>
            <person name="Williams K.H."/>
            <person name="Banfield J.F."/>
        </authorList>
    </citation>
    <scope>NUCLEOTIDE SEQUENCE [LARGE SCALE GENOMIC DNA]</scope>
</reference>
<sequence length="90" mass="10659">MQKQVILKIYGKVQGVFFRDSSWRKAKELNLFGWVRNESDKTVQVVAEGQEEDLKELIEWCKNDPGHSKVDKVDIKWFNPTNQFNDFLIK</sequence>
<proteinExistence type="inferred from homology"/>
<dbReference type="Proteomes" id="UP000186383">
    <property type="component" value="Unassembled WGS sequence"/>
</dbReference>
<evidence type="ECO:0000256" key="1">
    <source>
        <dbReference type="ARBA" id="ARBA00005614"/>
    </source>
</evidence>
<dbReference type="PROSITE" id="PS51160">
    <property type="entry name" value="ACYLPHOSPHATASE_3"/>
    <property type="match status" value="1"/>
</dbReference>
<dbReference type="SUPFAM" id="SSF54975">
    <property type="entry name" value="Acylphosphatase/BLUF domain-like"/>
    <property type="match status" value="1"/>
</dbReference>
<dbReference type="Pfam" id="PF00708">
    <property type="entry name" value="Acylphosphatase"/>
    <property type="match status" value="1"/>
</dbReference>
<comment type="similarity">
    <text evidence="1 5">Belongs to the acylphosphatase family.</text>
</comment>
<protein>
    <recommendedName>
        <fullName evidence="2 4">acylphosphatase</fullName>
        <ecNumber evidence="2 4">3.6.1.7</ecNumber>
    </recommendedName>
</protein>
<organism evidence="7 8">
    <name type="scientific">Candidatus Nomurabacteria bacterium GW2011_GWA1_35_8</name>
    <dbReference type="NCBI Taxonomy" id="1618727"/>
    <lineage>
        <taxon>Bacteria</taxon>
        <taxon>Candidatus Nomuraibacteriota</taxon>
    </lineage>
</organism>
<evidence type="ECO:0000313" key="7">
    <source>
        <dbReference type="EMBL" id="KKP85758.1"/>
    </source>
</evidence>
<dbReference type="InterPro" id="IPR001792">
    <property type="entry name" value="Acylphosphatase-like_dom"/>
</dbReference>
<dbReference type="InterPro" id="IPR017968">
    <property type="entry name" value="Acylphosphatase_CS"/>
</dbReference>
<dbReference type="PROSITE" id="PS00150">
    <property type="entry name" value="ACYLPHOSPHATASE_1"/>
    <property type="match status" value="1"/>
</dbReference>